<organism evidence="1 2">
    <name type="scientific">Mytilus galloprovincialis</name>
    <name type="common">Mediterranean mussel</name>
    <dbReference type="NCBI Taxonomy" id="29158"/>
    <lineage>
        <taxon>Eukaryota</taxon>
        <taxon>Metazoa</taxon>
        <taxon>Spiralia</taxon>
        <taxon>Lophotrochozoa</taxon>
        <taxon>Mollusca</taxon>
        <taxon>Bivalvia</taxon>
        <taxon>Autobranchia</taxon>
        <taxon>Pteriomorphia</taxon>
        <taxon>Mytilida</taxon>
        <taxon>Mytiloidea</taxon>
        <taxon>Mytilidae</taxon>
        <taxon>Mytilinae</taxon>
        <taxon>Mytilus</taxon>
    </lineage>
</organism>
<evidence type="ECO:0000313" key="2">
    <source>
        <dbReference type="Proteomes" id="UP000596742"/>
    </source>
</evidence>
<keyword evidence="2" id="KW-1185">Reference proteome</keyword>
<dbReference type="AlphaFoldDB" id="A0A8B6E3U2"/>
<proteinExistence type="predicted"/>
<sequence length="112" mass="13332">MMFKTRFDMKKKKIKPPIDEKLFFSLRGTSIQKKPSVQAQVETFNLYGNLRKAPTEIHNSLPSSELIEREMKYISFDEERRNRPHEVGYKDFYQYLTPTVTPVRKNREITSS</sequence>
<dbReference type="EMBL" id="UYJE01004575">
    <property type="protein sequence ID" value="VDI29241.1"/>
    <property type="molecule type" value="Genomic_DNA"/>
</dbReference>
<gene>
    <name evidence="1" type="ORF">MGAL_10B081869</name>
</gene>
<protein>
    <submittedName>
        <fullName evidence="1">Uncharacterized protein</fullName>
    </submittedName>
</protein>
<accession>A0A8B6E3U2</accession>
<comment type="caution">
    <text evidence="1">The sequence shown here is derived from an EMBL/GenBank/DDBJ whole genome shotgun (WGS) entry which is preliminary data.</text>
</comment>
<name>A0A8B6E3U2_MYTGA</name>
<reference evidence="1" key="1">
    <citation type="submission" date="2018-11" db="EMBL/GenBank/DDBJ databases">
        <authorList>
            <person name="Alioto T."/>
            <person name="Alioto T."/>
        </authorList>
    </citation>
    <scope>NUCLEOTIDE SEQUENCE</scope>
</reference>
<evidence type="ECO:0000313" key="1">
    <source>
        <dbReference type="EMBL" id="VDI29241.1"/>
    </source>
</evidence>
<dbReference type="Proteomes" id="UP000596742">
    <property type="component" value="Unassembled WGS sequence"/>
</dbReference>
<dbReference type="OrthoDB" id="6080132at2759"/>